<dbReference type="PRINTS" id="PR00411">
    <property type="entry name" value="PNDRDTASEI"/>
</dbReference>
<sequence>MRDAVVGVVAPDISLVGERIAVIGMGYVGLPLAVAFTGQGAAVTGFDTNKKRLNELQAGLDSGQEFTQQILSSTHIDYTDDTAALAACDVFIVCVPTPLDAEGRPDLSDLEAACQTVGAALRPGALVVYESTVFPGVTEDICIPILERRSGLRAGRDFMVAYSPERINPGDRQHCLSTVTKVVAGHTPAALARASRLYGSIVEAGIYAAPTIRVAEATKLAENVQRDVNIALMNEMARIFGALGLDATNVFQAARTKWNFHSYRPGLVGGHCIGVDPMYLAYCARQTGIEPSLVLTARNVNDSMPGFIAQQCIDRLVRQHGPDGQRGRRVTVLGVTFKENLPDMRNTPARALIRQLQVFGIVPQIVDPWAEPADVVAQLGAPLCPEADIEPSDGVILAVAHDAFVTGGWSLVDRCLGGVGKVVIDVKAILDPGNMPPEIDFFRL</sequence>
<dbReference type="SUPFAM" id="SSF52413">
    <property type="entry name" value="UDP-glucose/GDP-mannose dehydrogenase C-terminal domain"/>
    <property type="match status" value="1"/>
</dbReference>
<dbReference type="InterPro" id="IPR001732">
    <property type="entry name" value="UDP-Glc/GDP-Man_DH_N"/>
</dbReference>
<comment type="similarity">
    <text evidence="1 4">Belongs to the UDP-glucose/GDP-mannose dehydrogenase family.</text>
</comment>
<evidence type="ECO:0000256" key="3">
    <source>
        <dbReference type="ARBA" id="ARBA00023027"/>
    </source>
</evidence>
<dbReference type="AlphaFoldDB" id="A0A2V4RI98"/>
<dbReference type="Pfam" id="PF00984">
    <property type="entry name" value="UDPG_MGDP_dh"/>
    <property type="match status" value="1"/>
</dbReference>
<dbReference type="NCBIfam" id="TIGR03026">
    <property type="entry name" value="NDP-sugDHase"/>
    <property type="match status" value="1"/>
</dbReference>
<dbReference type="Proteomes" id="UP000247371">
    <property type="component" value="Unassembled WGS sequence"/>
</dbReference>
<dbReference type="InterPro" id="IPR017476">
    <property type="entry name" value="UDP-Glc/GDP-Man"/>
</dbReference>
<dbReference type="SUPFAM" id="SSF51735">
    <property type="entry name" value="NAD(P)-binding Rossmann-fold domains"/>
    <property type="match status" value="1"/>
</dbReference>
<evidence type="ECO:0000313" key="6">
    <source>
        <dbReference type="EMBL" id="PYD69586.1"/>
    </source>
</evidence>
<gene>
    <name evidence="6" type="ORF">CFR76_08495</name>
</gene>
<dbReference type="InterPro" id="IPR028359">
    <property type="entry name" value="UDP_ManNAc/GlcNAc_DH"/>
</dbReference>
<reference evidence="6 7" key="1">
    <citation type="submission" date="2017-07" db="EMBL/GenBank/DDBJ databases">
        <title>A draft genome sequence of Komagataeibacter swingsii LMG 22125.</title>
        <authorList>
            <person name="Skraban J."/>
            <person name="Cleenwerck I."/>
            <person name="Vandamme P."/>
            <person name="Trcek J."/>
        </authorList>
    </citation>
    <scope>NUCLEOTIDE SEQUENCE [LARGE SCALE GENOMIC DNA]</scope>
    <source>
        <strain evidence="6 7">LMG 22125</strain>
    </source>
</reference>
<organism evidence="6 7">
    <name type="scientific">Komagataeibacter swingsii</name>
    <dbReference type="NCBI Taxonomy" id="215220"/>
    <lineage>
        <taxon>Bacteria</taxon>
        <taxon>Pseudomonadati</taxon>
        <taxon>Pseudomonadota</taxon>
        <taxon>Alphaproteobacteria</taxon>
        <taxon>Acetobacterales</taxon>
        <taxon>Acetobacteraceae</taxon>
        <taxon>Komagataeibacter</taxon>
    </lineage>
</organism>
<keyword evidence="7" id="KW-1185">Reference proteome</keyword>
<dbReference type="GO" id="GO:0016616">
    <property type="term" value="F:oxidoreductase activity, acting on the CH-OH group of donors, NAD or NADP as acceptor"/>
    <property type="evidence" value="ECO:0007669"/>
    <property type="project" value="InterPro"/>
</dbReference>
<evidence type="ECO:0000256" key="4">
    <source>
        <dbReference type="PIRNR" id="PIRNR000124"/>
    </source>
</evidence>
<evidence type="ECO:0000313" key="7">
    <source>
        <dbReference type="Proteomes" id="UP000247371"/>
    </source>
</evidence>
<dbReference type="InterPro" id="IPR014027">
    <property type="entry name" value="UDP-Glc/GDP-Man_DH_C"/>
</dbReference>
<dbReference type="GO" id="GO:0000271">
    <property type="term" value="P:polysaccharide biosynthetic process"/>
    <property type="evidence" value="ECO:0007669"/>
    <property type="project" value="InterPro"/>
</dbReference>
<dbReference type="SUPFAM" id="SSF48179">
    <property type="entry name" value="6-phosphogluconate dehydrogenase C-terminal domain-like"/>
    <property type="match status" value="1"/>
</dbReference>
<dbReference type="PANTHER" id="PTHR43491:SF2">
    <property type="entry name" value="UDP-N-ACETYL-D-MANNOSAMINE DEHYDROGENASE"/>
    <property type="match status" value="1"/>
</dbReference>
<dbReference type="InterPro" id="IPR036291">
    <property type="entry name" value="NAD(P)-bd_dom_sf"/>
</dbReference>
<dbReference type="PANTHER" id="PTHR43491">
    <property type="entry name" value="UDP-N-ACETYL-D-MANNOSAMINE DEHYDROGENASE"/>
    <property type="match status" value="1"/>
</dbReference>
<dbReference type="PIRSF" id="PIRSF000124">
    <property type="entry name" value="UDPglc_GDPman_dh"/>
    <property type="match status" value="1"/>
</dbReference>
<feature type="domain" description="UDP-glucose/GDP-mannose dehydrogenase C-terminal" evidence="5">
    <location>
        <begin position="331"/>
        <end position="432"/>
    </location>
</feature>
<dbReference type="EMBL" id="NKUB01000009">
    <property type="protein sequence ID" value="PYD69586.1"/>
    <property type="molecule type" value="Genomic_DNA"/>
</dbReference>
<dbReference type="Pfam" id="PF03720">
    <property type="entry name" value="UDPG_MGDP_dh_C"/>
    <property type="match status" value="1"/>
</dbReference>
<protein>
    <submittedName>
        <fullName evidence="6">Vi polysaccharide biosynthesis protein VipA/TviB</fullName>
    </submittedName>
</protein>
<proteinExistence type="inferred from homology"/>
<dbReference type="InterPro" id="IPR014026">
    <property type="entry name" value="UDP-Glc/GDP-Man_DH_dimer"/>
</dbReference>
<dbReference type="InterPro" id="IPR008927">
    <property type="entry name" value="6-PGluconate_DH-like_C_sf"/>
</dbReference>
<dbReference type="GO" id="GO:0016628">
    <property type="term" value="F:oxidoreductase activity, acting on the CH-CH group of donors, NAD or NADP as acceptor"/>
    <property type="evidence" value="ECO:0007669"/>
    <property type="project" value="InterPro"/>
</dbReference>
<evidence type="ECO:0000259" key="5">
    <source>
        <dbReference type="SMART" id="SM00984"/>
    </source>
</evidence>
<dbReference type="PIRSF" id="PIRSF500136">
    <property type="entry name" value="UDP_ManNAc_DH"/>
    <property type="match status" value="1"/>
</dbReference>
<name>A0A2V4RI98_9PROT</name>
<dbReference type="Pfam" id="PF03721">
    <property type="entry name" value="UDPG_MGDP_dh_N"/>
    <property type="match status" value="1"/>
</dbReference>
<comment type="caution">
    <text evidence="6">The sequence shown here is derived from an EMBL/GenBank/DDBJ whole genome shotgun (WGS) entry which is preliminary data.</text>
</comment>
<dbReference type="GO" id="GO:0051287">
    <property type="term" value="F:NAD binding"/>
    <property type="evidence" value="ECO:0007669"/>
    <property type="project" value="InterPro"/>
</dbReference>
<evidence type="ECO:0000256" key="2">
    <source>
        <dbReference type="ARBA" id="ARBA00023002"/>
    </source>
</evidence>
<keyword evidence="3" id="KW-0520">NAD</keyword>
<dbReference type="SMART" id="SM00984">
    <property type="entry name" value="UDPG_MGDP_dh_C"/>
    <property type="match status" value="1"/>
</dbReference>
<keyword evidence="2" id="KW-0560">Oxidoreductase</keyword>
<evidence type="ECO:0000256" key="1">
    <source>
        <dbReference type="ARBA" id="ARBA00006601"/>
    </source>
</evidence>
<dbReference type="Gene3D" id="3.40.50.720">
    <property type="entry name" value="NAD(P)-binding Rossmann-like Domain"/>
    <property type="match status" value="2"/>
</dbReference>
<accession>A0A2V4RI98</accession>
<dbReference type="InterPro" id="IPR036220">
    <property type="entry name" value="UDP-Glc/GDP-Man_DH_C_sf"/>
</dbReference>